<evidence type="ECO:0000256" key="2">
    <source>
        <dbReference type="ARBA" id="ARBA00005124"/>
    </source>
</evidence>
<dbReference type="InterPro" id="IPR019491">
    <property type="entry name" value="Lipoate_protein_ligase_C"/>
</dbReference>
<accession>A0A9D2WP53</accession>
<dbReference type="OrthoDB" id="9788148at2"/>
<dbReference type="GO" id="GO:0017118">
    <property type="term" value="F:lipoyltransferase activity"/>
    <property type="evidence" value="ECO:0007669"/>
    <property type="project" value="TreeGrafter"/>
</dbReference>
<dbReference type="Proteomes" id="UP000798488">
    <property type="component" value="Unassembled WGS sequence"/>
</dbReference>
<dbReference type="NCBIfam" id="TIGR00545">
    <property type="entry name" value="lipoyltrans"/>
    <property type="match status" value="1"/>
</dbReference>
<comment type="catalytic activity">
    <reaction evidence="7">
        <text>L-lysyl-[lipoyl-carrier protein] + (R)-lipoate + ATP = N(6)-[(R)-lipoyl]-L-lysyl-[lipoyl-carrier protein] + AMP + diphosphate + H(+)</text>
        <dbReference type="Rhea" id="RHEA:49288"/>
        <dbReference type="Rhea" id="RHEA-COMP:10500"/>
        <dbReference type="Rhea" id="RHEA-COMP:10502"/>
        <dbReference type="ChEBI" id="CHEBI:15378"/>
        <dbReference type="ChEBI" id="CHEBI:29969"/>
        <dbReference type="ChEBI" id="CHEBI:30616"/>
        <dbReference type="ChEBI" id="CHEBI:33019"/>
        <dbReference type="ChEBI" id="CHEBI:83088"/>
        <dbReference type="ChEBI" id="CHEBI:83099"/>
        <dbReference type="ChEBI" id="CHEBI:456215"/>
        <dbReference type="EC" id="6.3.1.20"/>
    </reaction>
</comment>
<dbReference type="AlphaFoldDB" id="A0A9D2WP53"/>
<evidence type="ECO:0000256" key="6">
    <source>
        <dbReference type="ARBA" id="ARBA00022840"/>
    </source>
</evidence>
<dbReference type="CDD" id="cd16443">
    <property type="entry name" value="LplA"/>
    <property type="match status" value="1"/>
</dbReference>
<comment type="pathway">
    <text evidence="2">Protein modification; protein lipoylation via exogenous pathway; protein N(6)-(lipoyl)lysine from lipoate: step 1/2.</text>
</comment>
<dbReference type="InterPro" id="IPR004143">
    <property type="entry name" value="BPL_LPL_catalytic"/>
</dbReference>
<keyword evidence="6" id="KW-0067">ATP-binding</keyword>
<dbReference type="Gene3D" id="3.30.390.50">
    <property type="entry name" value="CO dehydrogenase flavoprotein, C-terminal domain"/>
    <property type="match status" value="1"/>
</dbReference>
<evidence type="ECO:0000256" key="3">
    <source>
        <dbReference type="ARBA" id="ARBA00012367"/>
    </source>
</evidence>
<dbReference type="GO" id="GO:0009249">
    <property type="term" value="P:protein lipoylation"/>
    <property type="evidence" value="ECO:0007669"/>
    <property type="project" value="InterPro"/>
</dbReference>
<evidence type="ECO:0000313" key="9">
    <source>
        <dbReference type="EMBL" id="KAF1085052.1"/>
    </source>
</evidence>
<dbReference type="PROSITE" id="PS51733">
    <property type="entry name" value="BPL_LPL_CATALYTIC"/>
    <property type="match status" value="1"/>
</dbReference>
<gene>
    <name evidence="9" type="primary">lplJ</name>
    <name evidence="9" type="ORF">SPSYN_01188</name>
</gene>
<protein>
    <recommendedName>
        <fullName evidence="3">lipoate--protein ligase</fullName>
        <ecNumber evidence="3">6.3.1.20</ecNumber>
    </recommendedName>
</protein>
<dbReference type="EC" id="6.3.1.20" evidence="3"/>
<dbReference type="GO" id="GO:0005524">
    <property type="term" value="F:ATP binding"/>
    <property type="evidence" value="ECO:0007669"/>
    <property type="project" value="UniProtKB-KW"/>
</dbReference>
<evidence type="ECO:0000256" key="4">
    <source>
        <dbReference type="ARBA" id="ARBA00022598"/>
    </source>
</evidence>
<keyword evidence="10" id="KW-1185">Reference proteome</keyword>
<evidence type="ECO:0000313" key="10">
    <source>
        <dbReference type="Proteomes" id="UP000798488"/>
    </source>
</evidence>
<dbReference type="SUPFAM" id="SSF82649">
    <property type="entry name" value="SufE/NifU"/>
    <property type="match status" value="1"/>
</dbReference>
<comment type="caution">
    <text evidence="9">The sequence shown here is derived from an EMBL/GenBank/DDBJ whole genome shotgun (WGS) entry which is preliminary data.</text>
</comment>
<reference evidence="9" key="1">
    <citation type="submission" date="2016-02" db="EMBL/GenBank/DDBJ databases">
        <title>Draft Genome Sequence of Sporotomaculum syntrophicum Strain FB, a Syntrophic Benzoate Degrader.</title>
        <authorList>
            <person name="Nobu M.K."/>
            <person name="Narihiro T."/>
            <person name="Qiu Y.-L."/>
            <person name="Ohashi A."/>
            <person name="Liu W.-T."/>
            <person name="Yuji S."/>
        </authorList>
    </citation>
    <scope>NUCLEOTIDE SEQUENCE</scope>
    <source>
        <strain evidence="9">FB</strain>
    </source>
</reference>
<name>A0A9D2WP53_9FIRM</name>
<dbReference type="Pfam" id="PF21948">
    <property type="entry name" value="LplA-B_cat"/>
    <property type="match status" value="1"/>
</dbReference>
<dbReference type="GO" id="GO:0005737">
    <property type="term" value="C:cytoplasm"/>
    <property type="evidence" value="ECO:0007669"/>
    <property type="project" value="TreeGrafter"/>
</dbReference>
<dbReference type="InterPro" id="IPR004562">
    <property type="entry name" value="LipoylTrfase_LipoateP_Ligase"/>
</dbReference>
<feature type="domain" description="BPL/LPL catalytic" evidence="8">
    <location>
        <begin position="26"/>
        <end position="195"/>
    </location>
</feature>
<dbReference type="EMBL" id="LSRS01000003">
    <property type="protein sequence ID" value="KAF1085052.1"/>
    <property type="molecule type" value="Genomic_DNA"/>
</dbReference>
<dbReference type="InterPro" id="IPR045864">
    <property type="entry name" value="aa-tRNA-synth_II/BPL/LPL"/>
</dbReference>
<evidence type="ECO:0000256" key="5">
    <source>
        <dbReference type="ARBA" id="ARBA00022741"/>
    </source>
</evidence>
<evidence type="ECO:0000256" key="7">
    <source>
        <dbReference type="ARBA" id="ARBA00048037"/>
    </source>
</evidence>
<dbReference type="PANTHER" id="PTHR12561:SF3">
    <property type="entry name" value="LIPOYLTRANSFERASE 1, MITOCHONDRIAL"/>
    <property type="match status" value="1"/>
</dbReference>
<keyword evidence="4 9" id="KW-0436">Ligase</keyword>
<comment type="pathway">
    <text evidence="1">Protein modification; protein lipoylation via exogenous pathway; protein N(6)-(lipoyl)lysine from lipoate: step 2/2.</text>
</comment>
<evidence type="ECO:0000256" key="1">
    <source>
        <dbReference type="ARBA" id="ARBA00005085"/>
    </source>
</evidence>
<dbReference type="RefSeq" id="WP_161821573.1">
    <property type="nucleotide sequence ID" value="NZ_LSRS01000003.1"/>
</dbReference>
<dbReference type="PANTHER" id="PTHR12561">
    <property type="entry name" value="LIPOATE-PROTEIN LIGASE"/>
    <property type="match status" value="1"/>
</dbReference>
<dbReference type="Gene3D" id="3.30.930.10">
    <property type="entry name" value="Bira Bifunctional Protein, Domain 2"/>
    <property type="match status" value="1"/>
</dbReference>
<dbReference type="SUPFAM" id="SSF55681">
    <property type="entry name" value="Class II aaRS and biotin synthetases"/>
    <property type="match status" value="1"/>
</dbReference>
<dbReference type="GO" id="GO:0016979">
    <property type="term" value="F:lipoate-protein ligase activity"/>
    <property type="evidence" value="ECO:0007669"/>
    <property type="project" value="UniProtKB-EC"/>
</dbReference>
<organism evidence="9 10">
    <name type="scientific">Sporotomaculum syntrophicum</name>
    <dbReference type="NCBI Taxonomy" id="182264"/>
    <lineage>
        <taxon>Bacteria</taxon>
        <taxon>Bacillati</taxon>
        <taxon>Bacillota</taxon>
        <taxon>Clostridia</taxon>
        <taxon>Eubacteriales</taxon>
        <taxon>Desulfallaceae</taxon>
        <taxon>Sporotomaculum</taxon>
    </lineage>
</organism>
<keyword evidence="5" id="KW-0547">Nucleotide-binding</keyword>
<proteinExistence type="predicted"/>
<evidence type="ECO:0000259" key="8">
    <source>
        <dbReference type="PROSITE" id="PS51733"/>
    </source>
</evidence>
<dbReference type="Pfam" id="PF10437">
    <property type="entry name" value="Lip_prot_lig_C"/>
    <property type="match status" value="1"/>
</dbReference>
<sequence>MLNIINNSNDPYFNLALEEYLIKQAALDDDKLILWQNAPAIVIGKHQNALAEINYHYVQENNIQVVRRLTGGGAVYHDPGNLNFTFLLNRDNFATTDFSVLAEPIIYCLSTLGVRAEFNGRNDICVDYKKFSGNAQYLYKNTLLHHGTILFDSDLTVLGQALKPKKKYISRAVRSVQSLVTNLKPYLPGGLNLPTFKQLLAESIIAYHNRPYQEYQLTAKDIQAVNRLVADKYSTWAWNFGSAPAFAYQKELTFAGGSLTLHFNISHGLITECKFYGDFFEQQTVQELEAILTGRHYEEAGLQSLLEKVDASQYIRGLTSEQLMSCLF</sequence>